<dbReference type="Proteomes" id="UP001140949">
    <property type="component" value="Unassembled WGS sequence"/>
</dbReference>
<keyword evidence="3" id="KW-0328">Glycosyltransferase</keyword>
<dbReference type="GO" id="GO:1901137">
    <property type="term" value="P:carbohydrate derivative biosynthetic process"/>
    <property type="evidence" value="ECO:0007669"/>
    <property type="project" value="UniProtKB-ARBA"/>
</dbReference>
<dbReference type="AlphaFoldDB" id="A0AAX6FGN3"/>
<comment type="caution">
    <text evidence="6">The sequence shown here is derived from an EMBL/GenBank/DDBJ whole genome shotgun (WGS) entry which is preliminary data.</text>
</comment>
<dbReference type="PROSITE" id="PS00375">
    <property type="entry name" value="UDPGT"/>
    <property type="match status" value="1"/>
</dbReference>
<evidence type="ECO:0000256" key="1">
    <source>
        <dbReference type="ARBA" id="ARBA00009995"/>
    </source>
</evidence>
<name>A0AAX6FGN3_IRIPA</name>
<accession>A0AAX6FGN3</accession>
<evidence type="ECO:0000256" key="5">
    <source>
        <dbReference type="SAM" id="MobiDB-lite"/>
    </source>
</evidence>
<sequence length="472" mass="52564">MASPRPPVPIPRASQEALPCKHTRPLLLHAYQHRLHQGGAQRRGLSLHKASGATPPRPPPSPPLHQVPPSPPHAGTQDRVRPHRARLPGPPPLPPPGPPSLRLRHALGATRGPRARHTFRTLPHHCGHHDSLLLPPPEVSRVGLPLRRPRVDAHASGHARQGVQRHLGRRQILTVHGSVFWLHRNQVKHSYSTISVSVTFIYVHVFIRTFKEIESDRIDYVSSLVCKEVVPVGPLIPDAYLDEEGHRSSRKVMDFMGEKDNSSVVFASLGSEYFLSEEEMEEISIGLELSKVSFIWVIRFPKAVGEEEEEEEESVKPLIPCGFMERTRDVGLVLTGWAPQREILTHPSIGGFLSHCGWSSVMEAMRFGVPMVALPMQLDQPINAKLVVELGIAVEVMIGNSTSRDECSRMLKGEDVAKGIRDVMVNEEGHGVRMKAKVIAEMMARKGNEEIENLVGKMAMLCTKHQQREITL</sequence>
<reference evidence="6" key="2">
    <citation type="submission" date="2023-04" db="EMBL/GenBank/DDBJ databases">
        <authorList>
            <person name="Bruccoleri R.E."/>
            <person name="Oakeley E.J."/>
            <person name="Faust A.-M."/>
            <person name="Dessus-Babus S."/>
            <person name="Altorfer M."/>
            <person name="Burckhardt D."/>
            <person name="Oertli M."/>
            <person name="Naumann U."/>
            <person name="Petersen F."/>
            <person name="Wong J."/>
        </authorList>
    </citation>
    <scope>NUCLEOTIDE SEQUENCE</scope>
    <source>
        <strain evidence="6">GSM-AAB239-AS_SAM_17_03QT</strain>
        <tissue evidence="6">Leaf</tissue>
    </source>
</reference>
<dbReference type="SUPFAM" id="SSF53756">
    <property type="entry name" value="UDP-Glycosyltransferase/glycogen phosphorylase"/>
    <property type="match status" value="1"/>
</dbReference>
<proteinExistence type="inferred from homology"/>
<evidence type="ECO:0000313" key="7">
    <source>
        <dbReference type="Proteomes" id="UP001140949"/>
    </source>
</evidence>
<dbReference type="EC" id="2.4.1.-" evidence="4"/>
<dbReference type="CDD" id="cd03784">
    <property type="entry name" value="GT1_Gtf-like"/>
    <property type="match status" value="1"/>
</dbReference>
<dbReference type="PANTHER" id="PTHR48044:SF29">
    <property type="entry name" value="GLYCOSYLTRANSFERASE"/>
    <property type="match status" value="1"/>
</dbReference>
<evidence type="ECO:0000313" key="6">
    <source>
        <dbReference type="EMBL" id="KAJ6815557.1"/>
    </source>
</evidence>
<evidence type="ECO:0000256" key="2">
    <source>
        <dbReference type="ARBA" id="ARBA00022679"/>
    </source>
</evidence>
<keyword evidence="2 3" id="KW-0808">Transferase</keyword>
<dbReference type="Gene3D" id="3.40.50.2000">
    <property type="entry name" value="Glycogen Phosphorylase B"/>
    <property type="match status" value="2"/>
</dbReference>
<reference evidence="6" key="1">
    <citation type="journal article" date="2023" name="GigaByte">
        <title>Genome assembly of the bearded iris, Iris pallida Lam.</title>
        <authorList>
            <person name="Bruccoleri R.E."/>
            <person name="Oakeley E.J."/>
            <person name="Faust A.M.E."/>
            <person name="Altorfer M."/>
            <person name="Dessus-Babus S."/>
            <person name="Burckhardt D."/>
            <person name="Oertli M."/>
            <person name="Naumann U."/>
            <person name="Petersen F."/>
            <person name="Wong J."/>
        </authorList>
    </citation>
    <scope>NUCLEOTIDE SEQUENCE</scope>
    <source>
        <strain evidence="6">GSM-AAB239-AS_SAM_17_03QT</strain>
    </source>
</reference>
<comment type="similarity">
    <text evidence="1 3">Belongs to the UDP-glycosyltransferase family.</text>
</comment>
<gene>
    <name evidence="6" type="ORF">M6B38_133830</name>
</gene>
<evidence type="ECO:0000256" key="3">
    <source>
        <dbReference type="RuleBase" id="RU003718"/>
    </source>
</evidence>
<dbReference type="EMBL" id="JANAVB010028818">
    <property type="protein sequence ID" value="KAJ6815557.1"/>
    <property type="molecule type" value="Genomic_DNA"/>
</dbReference>
<dbReference type="InterPro" id="IPR035595">
    <property type="entry name" value="UDP_glycos_trans_CS"/>
</dbReference>
<dbReference type="Pfam" id="PF00201">
    <property type="entry name" value="UDPGT"/>
    <property type="match status" value="1"/>
</dbReference>
<evidence type="ECO:0000256" key="4">
    <source>
        <dbReference type="RuleBase" id="RU362057"/>
    </source>
</evidence>
<keyword evidence="7" id="KW-1185">Reference proteome</keyword>
<protein>
    <recommendedName>
        <fullName evidence="4">Glycosyltransferase</fullName>
        <ecNumber evidence="4">2.4.1.-</ecNumber>
    </recommendedName>
</protein>
<feature type="region of interest" description="Disordered" evidence="5">
    <location>
        <begin position="1"/>
        <end position="21"/>
    </location>
</feature>
<feature type="compositionally biased region" description="Pro residues" evidence="5">
    <location>
        <begin position="55"/>
        <end position="72"/>
    </location>
</feature>
<feature type="compositionally biased region" description="Pro residues" evidence="5">
    <location>
        <begin position="88"/>
        <end position="99"/>
    </location>
</feature>
<dbReference type="InterPro" id="IPR002213">
    <property type="entry name" value="UDP_glucos_trans"/>
</dbReference>
<organism evidence="6 7">
    <name type="scientific">Iris pallida</name>
    <name type="common">Sweet iris</name>
    <dbReference type="NCBI Taxonomy" id="29817"/>
    <lineage>
        <taxon>Eukaryota</taxon>
        <taxon>Viridiplantae</taxon>
        <taxon>Streptophyta</taxon>
        <taxon>Embryophyta</taxon>
        <taxon>Tracheophyta</taxon>
        <taxon>Spermatophyta</taxon>
        <taxon>Magnoliopsida</taxon>
        <taxon>Liliopsida</taxon>
        <taxon>Asparagales</taxon>
        <taxon>Iridaceae</taxon>
        <taxon>Iridoideae</taxon>
        <taxon>Irideae</taxon>
        <taxon>Iris</taxon>
    </lineage>
</organism>
<dbReference type="GO" id="GO:0008194">
    <property type="term" value="F:UDP-glycosyltransferase activity"/>
    <property type="evidence" value="ECO:0007669"/>
    <property type="project" value="InterPro"/>
</dbReference>
<dbReference type="FunFam" id="3.40.50.2000:FF:000060">
    <property type="entry name" value="Glycosyltransferase"/>
    <property type="match status" value="1"/>
</dbReference>
<dbReference type="PANTHER" id="PTHR48044">
    <property type="entry name" value="GLYCOSYLTRANSFERASE"/>
    <property type="match status" value="1"/>
</dbReference>
<feature type="region of interest" description="Disordered" evidence="5">
    <location>
        <begin position="33"/>
        <end position="101"/>
    </location>
</feature>
<feature type="compositionally biased region" description="Pro residues" evidence="5">
    <location>
        <begin position="1"/>
        <end position="10"/>
    </location>
</feature>